<protein>
    <submittedName>
        <fullName evidence="1">Head-to-tail connector complex protein</fullName>
    </submittedName>
</protein>
<proteinExistence type="predicted"/>
<evidence type="ECO:0000313" key="1">
    <source>
        <dbReference type="EMBL" id="AXH50474.1"/>
    </source>
</evidence>
<dbReference type="EMBL" id="MH536826">
    <property type="protein sequence ID" value="AXH50474.1"/>
    <property type="molecule type" value="Genomic_DNA"/>
</dbReference>
<keyword evidence="2" id="KW-1185">Reference proteome</keyword>
<sequence>MVRVQADPGPRLADWLESAMPSADVATGVPRDWSYEGRPLVVIADDSGPVQWPVKSDHTIRVTARAAAPDSARTVVRTAVGLLHAAKLSGIVISRSSGGVIGSRDTATSTYIASALMTIHALTEEL</sequence>
<organism evidence="1 2">
    <name type="scientific">Gordonia phage Ruthy</name>
    <dbReference type="NCBI Taxonomy" id="2250323"/>
    <lineage>
        <taxon>Viruses</taxon>
        <taxon>Duplodnaviria</taxon>
        <taxon>Heunggongvirae</taxon>
        <taxon>Uroviricota</taxon>
        <taxon>Caudoviricetes</taxon>
        <taxon>Ruthyvirus</taxon>
        <taxon>Ruthyvirus ruthy</taxon>
    </lineage>
</organism>
<accession>A0A345L5C2</accession>
<reference evidence="2" key="1">
    <citation type="submission" date="2018-06" db="EMBL/GenBank/DDBJ databases">
        <authorList>
            <person name="Zhirakovskaya E."/>
        </authorList>
    </citation>
    <scope>NUCLEOTIDE SEQUENCE [LARGE SCALE GENOMIC DNA]</scope>
</reference>
<dbReference type="KEGG" id="vg:54997835"/>
<gene>
    <name evidence="1" type="primary">11</name>
    <name evidence="1" type="ORF">SEA_RUTHY_11</name>
</gene>
<dbReference type="Proteomes" id="UP000259467">
    <property type="component" value="Segment"/>
</dbReference>
<dbReference type="GeneID" id="54997835"/>
<evidence type="ECO:0000313" key="2">
    <source>
        <dbReference type="Proteomes" id="UP000259467"/>
    </source>
</evidence>
<name>A0A345L5C2_9CAUD</name>
<dbReference type="RefSeq" id="YP_009806960.1">
    <property type="nucleotide sequence ID" value="NC_048019.1"/>
</dbReference>